<dbReference type="PANTHER" id="PTHR34217">
    <property type="entry name" value="METAL-DEPENDENT CARBOXYPEPTIDASE"/>
    <property type="match status" value="1"/>
</dbReference>
<dbReference type="SUPFAM" id="SSF55486">
    <property type="entry name" value="Metalloproteases ('zincins'), catalytic domain"/>
    <property type="match status" value="1"/>
</dbReference>
<comment type="caution">
    <text evidence="1">The sequence shown here is derived from an EMBL/GenBank/DDBJ whole genome shotgun (WGS) entry which is preliminary data.</text>
</comment>
<evidence type="ECO:0000313" key="1">
    <source>
        <dbReference type="EMBL" id="KKN43059.1"/>
    </source>
</evidence>
<accession>A0A0F9QKS2</accession>
<reference evidence="1" key="1">
    <citation type="journal article" date="2015" name="Nature">
        <title>Complex archaea that bridge the gap between prokaryotes and eukaryotes.</title>
        <authorList>
            <person name="Spang A."/>
            <person name="Saw J.H."/>
            <person name="Jorgensen S.L."/>
            <person name="Zaremba-Niedzwiedzka K."/>
            <person name="Martijn J."/>
            <person name="Lind A.E."/>
            <person name="van Eijk R."/>
            <person name="Schleper C."/>
            <person name="Guy L."/>
            <person name="Ettema T.J."/>
        </authorList>
    </citation>
    <scope>NUCLEOTIDE SEQUENCE</scope>
</reference>
<dbReference type="CDD" id="cd06460">
    <property type="entry name" value="M32_Taq"/>
    <property type="match status" value="1"/>
</dbReference>
<dbReference type="InterPro" id="IPR001333">
    <property type="entry name" value="Peptidase_M32_Taq"/>
</dbReference>
<dbReference type="PIRSF" id="PIRSF006615">
    <property type="entry name" value="Zn_crbxpep_Taq"/>
    <property type="match status" value="1"/>
</dbReference>
<dbReference type="PANTHER" id="PTHR34217:SF1">
    <property type="entry name" value="CARBOXYPEPTIDASE 1"/>
    <property type="match status" value="1"/>
</dbReference>
<dbReference type="PROSITE" id="PS52034">
    <property type="entry name" value="PEPTIDASE_M32"/>
    <property type="match status" value="1"/>
</dbReference>
<dbReference type="EMBL" id="LAZR01001538">
    <property type="protein sequence ID" value="KKN43059.1"/>
    <property type="molecule type" value="Genomic_DNA"/>
</dbReference>
<protein>
    <recommendedName>
        <fullName evidence="2">Metal-dependent carboxypeptidase</fullName>
    </recommendedName>
</protein>
<sequence length="499" mass="58491">MNAIKELREYFEEIQHLNYIQALLGWDQEVNMQNYKSLEGRSKQVALMEKLVHRRITSKKVGSLINQAQKLDNLNIIERAMLREITREYNHAIKLPEKLVTEIAETSILASKEWREARQKSDFSIFQKILEKTVELQIEKAEKLETHPDLYSTLIDLYEPSNDPPYDWIANIFNSIKPKLIAFVKMLNSSSDIPDDSVLKKNYDPDKQFKLSSEIMKKLNFDFGYGRQDKVTHPFTTKLAPLDTRITTRTTEPFPDCITSTIHECGHALYEMGIRKELHDTLLCSGTSFGIHESQSRMWENFVGRSKEFWIYWYPTFQKYFPNNLKDCPLEEFHRAINTVQPSFIRVNADEVTYGLHIILRFEMEKDLIEGRIQVNELPEVWNNKFEEILGIVPPNDAQGVLQDVHWSGGLLGYFPTYFLGNLYAAQIYSHALKLNPNLPEDYKKGNFSNLLIYLRENIHQYGGIYKANELIQRVTGEDLNSDYFLRYIEEKFKPIYRL</sequence>
<dbReference type="Pfam" id="PF02074">
    <property type="entry name" value="Peptidase_M32"/>
    <property type="match status" value="1"/>
</dbReference>
<dbReference type="GO" id="GO:0006508">
    <property type="term" value="P:proteolysis"/>
    <property type="evidence" value="ECO:0007669"/>
    <property type="project" value="InterPro"/>
</dbReference>
<dbReference type="PRINTS" id="PR00998">
    <property type="entry name" value="CRBOXYPTASET"/>
</dbReference>
<evidence type="ECO:0008006" key="2">
    <source>
        <dbReference type="Google" id="ProtNLM"/>
    </source>
</evidence>
<name>A0A0F9QKS2_9ZZZZ</name>
<proteinExistence type="predicted"/>
<dbReference type="AlphaFoldDB" id="A0A0F9QKS2"/>
<dbReference type="Gene3D" id="1.10.1370.30">
    <property type="match status" value="1"/>
</dbReference>
<dbReference type="GO" id="GO:0004181">
    <property type="term" value="F:metallocarboxypeptidase activity"/>
    <property type="evidence" value="ECO:0007669"/>
    <property type="project" value="InterPro"/>
</dbReference>
<gene>
    <name evidence="1" type="ORF">LCGC14_0706970</name>
</gene>
<organism evidence="1">
    <name type="scientific">marine sediment metagenome</name>
    <dbReference type="NCBI Taxonomy" id="412755"/>
    <lineage>
        <taxon>unclassified sequences</taxon>
        <taxon>metagenomes</taxon>
        <taxon>ecological metagenomes</taxon>
    </lineage>
</organism>